<comment type="subcellular location">
    <subcellularLocation>
        <location evidence="7">Cytoplasm</location>
    </subcellularLocation>
    <subcellularLocation>
        <location evidence="7">Nucleus</location>
    </subcellularLocation>
</comment>
<dbReference type="Pfam" id="PF00227">
    <property type="entry name" value="Proteasome"/>
    <property type="match status" value="1"/>
</dbReference>
<dbReference type="InterPro" id="IPR023332">
    <property type="entry name" value="Proteasome_alpha-type"/>
</dbReference>
<accession>A0AAV8W8L1</accession>
<dbReference type="PANTHER" id="PTHR11599">
    <property type="entry name" value="PROTEASOME SUBUNIT ALPHA/BETA"/>
    <property type="match status" value="1"/>
</dbReference>
<dbReference type="InterPro" id="IPR000426">
    <property type="entry name" value="Proteasome_asu_N"/>
</dbReference>
<dbReference type="Proteomes" id="UP001159042">
    <property type="component" value="Unassembled WGS sequence"/>
</dbReference>
<feature type="domain" description="Proteasome alpha-type subunits" evidence="8">
    <location>
        <begin position="9"/>
        <end position="31"/>
    </location>
</feature>
<comment type="function">
    <text evidence="1">The proteasome is a multicatalytic proteinase complex which is characterized by its ability to cleave peptides with Arg, Phe, Tyr, Leu, and Glu adjacent to the leaving group at neutral or slightly basic pH. The proteasome has an ATP-dependent proteolytic activity.</text>
</comment>
<dbReference type="InterPro" id="IPR050115">
    <property type="entry name" value="Proteasome_alpha"/>
</dbReference>
<evidence type="ECO:0000256" key="5">
    <source>
        <dbReference type="ARBA" id="ARBA00026071"/>
    </source>
</evidence>
<dbReference type="AlphaFoldDB" id="A0AAV8W8L1"/>
<protein>
    <recommendedName>
        <fullName evidence="7">Proteasome subunit alpha type</fullName>
    </recommendedName>
</protein>
<evidence type="ECO:0000259" key="8">
    <source>
        <dbReference type="PROSITE" id="PS00388"/>
    </source>
</evidence>
<dbReference type="GO" id="GO:0019773">
    <property type="term" value="C:proteasome core complex, alpha-subunit complex"/>
    <property type="evidence" value="ECO:0007669"/>
    <property type="project" value="UniProtKB-UniRule"/>
</dbReference>
<dbReference type="GO" id="GO:0006511">
    <property type="term" value="P:ubiquitin-dependent protein catabolic process"/>
    <property type="evidence" value="ECO:0007669"/>
    <property type="project" value="InterPro"/>
</dbReference>
<evidence type="ECO:0000256" key="1">
    <source>
        <dbReference type="ARBA" id="ARBA00002000"/>
    </source>
</evidence>
<dbReference type="CDD" id="cd03754">
    <property type="entry name" value="proteasome_alpha_type_6"/>
    <property type="match status" value="1"/>
</dbReference>
<reference evidence="9 10" key="1">
    <citation type="journal article" date="2023" name="Insect Mol. Biol.">
        <title>Genome sequencing provides insights into the evolution of gene families encoding plant cell wall-degrading enzymes in longhorned beetles.</title>
        <authorList>
            <person name="Shin N.R."/>
            <person name="Okamura Y."/>
            <person name="Kirsch R."/>
            <person name="Pauchet Y."/>
        </authorList>
    </citation>
    <scope>NUCLEOTIDE SEQUENCE [LARGE SCALE GENOMIC DNA]</scope>
    <source>
        <strain evidence="9">EAD_L_NR</strain>
    </source>
</reference>
<gene>
    <name evidence="9" type="ORF">NQ315_004116</name>
</gene>
<dbReference type="Pfam" id="PF10584">
    <property type="entry name" value="Proteasome_A_N"/>
    <property type="match status" value="1"/>
</dbReference>
<comment type="subunit">
    <text evidence="5">The 26S proteasome consists of a 20S proteasome core and two 19S regulatory subunits. The 20S proteasome core is composed of 28 subunits that are arranged in four stacked rings, resulting in a barrel-shaped structure. The two end rings are each formed by seven alpha subunits, and the two central rings are each formed by seven beta subunits. The catalytic chamber with the active sites is on the inside of the barrel.</text>
</comment>
<comment type="subunit">
    <text evidence="7">The 20S proteasome core is composed of 28 subunits that are arranged in four stacked rings, resulting in a barrel-shaped structure. The two end rings are each formed by seven alpha subunits, and the two central rings are each formed by seven beta subunits.</text>
</comment>
<dbReference type="SUPFAM" id="SSF56235">
    <property type="entry name" value="N-terminal nucleophile aminohydrolases (Ntn hydrolases)"/>
    <property type="match status" value="1"/>
</dbReference>
<dbReference type="GO" id="GO:0005737">
    <property type="term" value="C:cytoplasm"/>
    <property type="evidence" value="ECO:0007669"/>
    <property type="project" value="UniProtKB-SubCell"/>
</dbReference>
<evidence type="ECO:0000313" key="9">
    <source>
        <dbReference type="EMBL" id="KAJ8922181.1"/>
    </source>
</evidence>
<dbReference type="SMART" id="SM00948">
    <property type="entry name" value="Proteasome_A_N"/>
    <property type="match status" value="1"/>
</dbReference>
<dbReference type="EMBL" id="JANEYG010000007">
    <property type="protein sequence ID" value="KAJ8922181.1"/>
    <property type="molecule type" value="Genomic_DNA"/>
</dbReference>
<evidence type="ECO:0000256" key="3">
    <source>
        <dbReference type="ARBA" id="ARBA00022942"/>
    </source>
</evidence>
<sequence>MSRGASAGFDRHITIFSPDGRLYQVEYAFKAINQAGITCVAVKGRDTAACVIQKKVPDKLIDASTITHLYPITEYTGCAMTGLVADSKSQVLRMRYEAAQFKYKMNYDLSADSLCRRIADISQVYTQNAEMRPLGCAMVLISYDNDLGPCVYKADPAGYFSGFRAVSVGPKQTEANSYLEKELKKHPDLNHDDVIQLAISCLSTVLSMDFKVSQIEVGVVSKDEPKFKILDEQEIDKHLIAIAERD</sequence>
<organism evidence="9 10">
    <name type="scientific">Exocentrus adspersus</name>
    <dbReference type="NCBI Taxonomy" id="1586481"/>
    <lineage>
        <taxon>Eukaryota</taxon>
        <taxon>Metazoa</taxon>
        <taxon>Ecdysozoa</taxon>
        <taxon>Arthropoda</taxon>
        <taxon>Hexapoda</taxon>
        <taxon>Insecta</taxon>
        <taxon>Pterygota</taxon>
        <taxon>Neoptera</taxon>
        <taxon>Endopterygota</taxon>
        <taxon>Coleoptera</taxon>
        <taxon>Polyphaga</taxon>
        <taxon>Cucujiformia</taxon>
        <taxon>Chrysomeloidea</taxon>
        <taxon>Cerambycidae</taxon>
        <taxon>Lamiinae</taxon>
        <taxon>Acanthocinini</taxon>
        <taxon>Exocentrus</taxon>
    </lineage>
</organism>
<comment type="caution">
    <text evidence="9">The sequence shown here is derived from an EMBL/GenBank/DDBJ whole genome shotgun (WGS) entry which is preliminary data.</text>
</comment>
<evidence type="ECO:0000256" key="2">
    <source>
        <dbReference type="ARBA" id="ARBA00022490"/>
    </source>
</evidence>
<keyword evidence="10" id="KW-1185">Reference proteome</keyword>
<dbReference type="InterPro" id="IPR001353">
    <property type="entry name" value="Proteasome_sua/b"/>
</dbReference>
<dbReference type="GO" id="GO:0005634">
    <property type="term" value="C:nucleus"/>
    <property type="evidence" value="ECO:0007669"/>
    <property type="project" value="UniProtKB-SubCell"/>
</dbReference>
<evidence type="ECO:0000256" key="4">
    <source>
        <dbReference type="ARBA" id="ARBA00023242"/>
    </source>
</evidence>
<keyword evidence="2 7" id="KW-0963">Cytoplasm</keyword>
<name>A0AAV8W8L1_9CUCU</name>
<keyword evidence="4 7" id="KW-0539">Nucleus</keyword>
<dbReference type="FunFam" id="3.60.20.10:FF:000055">
    <property type="entry name" value="Proteasome subunit alpha type"/>
    <property type="match status" value="1"/>
</dbReference>
<dbReference type="PROSITE" id="PS51475">
    <property type="entry name" value="PROTEASOME_ALPHA_2"/>
    <property type="match status" value="1"/>
</dbReference>
<keyword evidence="3 6" id="KW-0647">Proteasome</keyword>
<comment type="similarity">
    <text evidence="6 7">Belongs to the peptidase T1A family.</text>
</comment>
<dbReference type="InterPro" id="IPR029055">
    <property type="entry name" value="Ntn_hydrolases_N"/>
</dbReference>
<dbReference type="PROSITE" id="PS00388">
    <property type="entry name" value="PROTEASOME_ALPHA_1"/>
    <property type="match status" value="1"/>
</dbReference>
<evidence type="ECO:0000313" key="10">
    <source>
        <dbReference type="Proteomes" id="UP001159042"/>
    </source>
</evidence>
<dbReference type="Gene3D" id="3.60.20.10">
    <property type="entry name" value="Glutamine Phosphoribosylpyrophosphate, subunit 1, domain 1"/>
    <property type="match status" value="1"/>
</dbReference>
<proteinExistence type="inferred from homology"/>
<evidence type="ECO:0000256" key="6">
    <source>
        <dbReference type="PROSITE-ProRule" id="PRU00808"/>
    </source>
</evidence>
<evidence type="ECO:0000256" key="7">
    <source>
        <dbReference type="RuleBase" id="RU000551"/>
    </source>
</evidence>
<dbReference type="InterPro" id="IPR034642">
    <property type="entry name" value="Proteasome_subunit_alpha6"/>
</dbReference>